<dbReference type="PANTHER" id="PTHR30480:SF13">
    <property type="entry name" value="BETA-HEXOSAMINIDASE"/>
    <property type="match status" value="1"/>
</dbReference>
<dbReference type="RefSeq" id="WP_219039072.1">
    <property type="nucleotide sequence ID" value="NZ_JAHWDF010000002.1"/>
</dbReference>
<evidence type="ECO:0000259" key="2">
    <source>
        <dbReference type="Pfam" id="PF00144"/>
    </source>
</evidence>
<evidence type="ECO:0000256" key="1">
    <source>
        <dbReference type="ARBA" id="ARBA00005336"/>
    </source>
</evidence>
<evidence type="ECO:0000313" key="5">
    <source>
        <dbReference type="Proteomes" id="UP000719267"/>
    </source>
</evidence>
<proteinExistence type="inferred from homology"/>
<dbReference type="InterPro" id="IPR001466">
    <property type="entry name" value="Beta-lactam-related"/>
</dbReference>
<keyword evidence="5" id="KW-1185">Reference proteome</keyword>
<evidence type="ECO:0000259" key="3">
    <source>
        <dbReference type="Pfam" id="PF00933"/>
    </source>
</evidence>
<dbReference type="InterPro" id="IPR050226">
    <property type="entry name" value="NagZ_Beta-hexosaminidase"/>
</dbReference>
<protein>
    <submittedName>
        <fullName evidence="4">Serine hydrolase</fullName>
    </submittedName>
</protein>
<feature type="domain" description="Glycoside hydrolase family 3 N-terminal" evidence="3">
    <location>
        <begin position="46"/>
        <end position="361"/>
    </location>
</feature>
<feature type="domain" description="Beta-lactamase-related" evidence="2">
    <location>
        <begin position="599"/>
        <end position="951"/>
    </location>
</feature>
<dbReference type="GO" id="GO:0016787">
    <property type="term" value="F:hydrolase activity"/>
    <property type="evidence" value="ECO:0007669"/>
    <property type="project" value="UniProtKB-KW"/>
</dbReference>
<name>A0ABS6W0W5_9FLAO</name>
<dbReference type="EMBL" id="JAHWDF010000002">
    <property type="protein sequence ID" value="MBW2960793.1"/>
    <property type="molecule type" value="Genomic_DNA"/>
</dbReference>
<comment type="similarity">
    <text evidence="1">Belongs to the glycosyl hydrolase 3 family.</text>
</comment>
<dbReference type="Proteomes" id="UP000719267">
    <property type="component" value="Unassembled WGS sequence"/>
</dbReference>
<accession>A0ABS6W0W5</accession>
<evidence type="ECO:0000313" key="4">
    <source>
        <dbReference type="EMBL" id="MBW2960793.1"/>
    </source>
</evidence>
<comment type="caution">
    <text evidence="4">The sequence shown here is derived from an EMBL/GenBank/DDBJ whole genome shotgun (WGS) entry which is preliminary data.</text>
</comment>
<dbReference type="InterPro" id="IPR001764">
    <property type="entry name" value="Glyco_hydro_3_N"/>
</dbReference>
<dbReference type="PANTHER" id="PTHR30480">
    <property type="entry name" value="BETA-HEXOSAMINIDASE-RELATED"/>
    <property type="match status" value="1"/>
</dbReference>
<sequence length="972" mass="110324">MKIKFLSFILLIWNISIFAQKESPLKTKDFRVQKAWVDSTYNAMNLDQKIGQLFMVDIFSSKSKAETDRIKDLIKENYIGGVIFSKGDPMRQAKLNNEYQELANVPLLIAMDAEWGLAMRLDSTYAFPWNMTLGAIEDNNLIKKTGAQIAKHCKRLGVHINFAPVVDINNNPANPIIGNRSFGENKENVTQKSIAFMEGMHSEGVLSSAKHFPGHGDTDVDSHKSLPTLDFSKKRLDSLELYPFRKMIKAGVSSIMIGHLNVPALEPRTNFPSSLSKPIVTDLLQKKLDYKGLVFTDALNMRGVADYDEPGEIDLAAFLAGNDILLISENVPKASEKIKQAYLENIISEKRLEKSVKKILSAKYKVGLNHYQPVDTNYLIEDLNNIHNDVLYEELLENAITVIKNNKGILPIKNLDKEKIAYVNLGENLTETSFLQQLKKYTKVDHIKSDHLGGLLEKLKDYNLVIVGYHKSNSSPWSSYKFSDNELVWLHEIARNHKTVLSVFARPYAILDITSTTNLEGIILGYQNSKIAQEKTAQVIFGALPAKGKLPVSLGKNFPVGTKFTTPSLKRLSYGLPESVGVNSAKLNRIDSIAKIAVDKEMTPGLQMIVARKGKVIYQKNFGYHTYEKNIKVTDSSIYDLASLTKIMATLPLVMELEEQETIQLNTRLKDILPIAVNSNKANTTLKEMLSHYAKFRAWIPFYLHTLSEDRTHASPKYFRSKKTGIFNVPVANNFYMRNDYQDTIYQDIIASDLRIKKEYKYSDLPYYLLKNYLEHHYNSSLSYISRKRIYESLGANYMGYLPLNRFHKDEITPSEIDDYWRFSKIQGTVHDQGAAMFGGVGGHAGVFSNANDVAKMMQMYLNKGTYGNIQYFKPETIDKFNTCYYCDEDVRRGVGFDKPQLKEVGPTCGCVSMTSFGHSGFTGTFAWADPEEEIVYIFLSNRTYPFASNRKLITENIRTHIQELIYESISY</sequence>
<organism evidence="4 5">
    <name type="scientific">Mesonia aestuariivivens</name>
    <dbReference type="NCBI Taxonomy" id="2796128"/>
    <lineage>
        <taxon>Bacteria</taxon>
        <taxon>Pseudomonadati</taxon>
        <taxon>Bacteroidota</taxon>
        <taxon>Flavobacteriia</taxon>
        <taxon>Flavobacteriales</taxon>
        <taxon>Flavobacteriaceae</taxon>
        <taxon>Mesonia</taxon>
    </lineage>
</organism>
<dbReference type="Pfam" id="PF00933">
    <property type="entry name" value="Glyco_hydro_3"/>
    <property type="match status" value="1"/>
</dbReference>
<keyword evidence="4" id="KW-0378">Hydrolase</keyword>
<reference evidence="4 5" key="1">
    <citation type="submission" date="2021-07" db="EMBL/GenBank/DDBJ databases">
        <title>Mesonia aestuariivivens sp. nov., isolated from a tidal flat.</title>
        <authorList>
            <person name="Kim Y.-O."/>
            <person name="Yoon J.-H."/>
        </authorList>
    </citation>
    <scope>NUCLEOTIDE SEQUENCE [LARGE SCALE GENOMIC DNA]</scope>
    <source>
        <strain evidence="4 5">JHPTF-M18</strain>
    </source>
</reference>
<dbReference type="Pfam" id="PF00144">
    <property type="entry name" value="Beta-lactamase"/>
    <property type="match status" value="1"/>
</dbReference>
<gene>
    <name evidence="4" type="ORF">KW502_03115</name>
</gene>